<dbReference type="Gene3D" id="3.40.1410.10">
    <property type="entry name" value="Chorismate lyase-like"/>
    <property type="match status" value="1"/>
</dbReference>
<dbReference type="SUPFAM" id="SSF64288">
    <property type="entry name" value="Chorismate lyase-like"/>
    <property type="match status" value="1"/>
</dbReference>
<sequence>MKQNNNYIFHNILVLPLYKFNFLNSQASNLIPTKWKLILMSDGSFTQNLNSLTGKYITTNINPKFNDSLINQKKLRIIWLEDSDHNQLTFAKSLWTINNKNFSIQEKKPIGQLFIESQIDTYKEIHEIYYGYSKYLNRKFKSIQPIWGRKYTIYHSKYYLITIYEFFSPHLINFF</sequence>
<dbReference type="InterPro" id="IPR028978">
    <property type="entry name" value="Chorismate_lyase_/UTRA_dom_sf"/>
</dbReference>
<gene>
    <name evidence="1" type="primary">ycf21</name>
    <name evidence="1" type="ORF">Sebd_094</name>
</gene>
<dbReference type="Pfam" id="PF01947">
    <property type="entry name" value="Rv2949c-like"/>
    <property type="match status" value="1"/>
</dbReference>
<dbReference type="InterPro" id="IPR002800">
    <property type="entry name" value="Rv2949c-like"/>
</dbReference>
<dbReference type="RefSeq" id="YP_009296246.1">
    <property type="nucleotide sequence ID" value="NC_031170.1"/>
</dbReference>
<organism evidence="1">
    <name type="scientific">Sebdenia flabellata</name>
    <dbReference type="NCBI Taxonomy" id="42024"/>
    <lineage>
        <taxon>Eukaryota</taxon>
        <taxon>Rhodophyta</taxon>
        <taxon>Florideophyceae</taxon>
        <taxon>Rhodymeniophycidae</taxon>
        <taxon>Sebdeniales</taxon>
        <taxon>Sebdeniaceae</taxon>
        <taxon>Sebdenia</taxon>
    </lineage>
</organism>
<accession>A0A1C9C9W6</accession>
<dbReference type="EMBL" id="KX284713">
    <property type="protein sequence ID" value="AOM65181.1"/>
    <property type="molecule type" value="Genomic_DNA"/>
</dbReference>
<geneLocation type="plastid" evidence="1"/>
<keyword evidence="1" id="KW-0934">Plastid</keyword>
<protein>
    <recommendedName>
        <fullName evidence="2">Ycf21</fullName>
    </recommendedName>
</protein>
<proteinExistence type="predicted"/>
<evidence type="ECO:0008006" key="2">
    <source>
        <dbReference type="Google" id="ProtNLM"/>
    </source>
</evidence>
<name>A0A1C9C9W6_9FLOR</name>
<dbReference type="GeneID" id="29072552"/>
<dbReference type="AlphaFoldDB" id="A0A1C9C9W6"/>
<reference evidence="1" key="1">
    <citation type="journal article" date="2016" name="BMC Biol.">
        <title>Parallel evolution of highly conserved plastid genome architecture in red seaweeds and seed plants.</title>
        <authorList>
            <person name="Lee J."/>
            <person name="Cho C.H."/>
            <person name="Park S.I."/>
            <person name="Choi J.W."/>
            <person name="Song H.S."/>
            <person name="West J.A."/>
            <person name="Bhattacharya D."/>
            <person name="Yoon H.S."/>
        </authorList>
    </citation>
    <scope>NUCLEOTIDE SEQUENCE</scope>
</reference>
<evidence type="ECO:0000313" key="1">
    <source>
        <dbReference type="EMBL" id="AOM65181.1"/>
    </source>
</evidence>